<accession>A0A0D1L776</accession>
<feature type="domain" description="Carboxymuconolactone decarboxylase-like" evidence="1">
    <location>
        <begin position="24"/>
        <end position="105"/>
    </location>
</feature>
<dbReference type="GO" id="GO:0051920">
    <property type="term" value="F:peroxiredoxin activity"/>
    <property type="evidence" value="ECO:0007669"/>
    <property type="project" value="InterPro"/>
</dbReference>
<dbReference type="EMBL" id="JXST01000014">
    <property type="protein sequence ID" value="KIU16795.1"/>
    <property type="molecule type" value="Genomic_DNA"/>
</dbReference>
<reference evidence="2 3" key="1">
    <citation type="submission" date="2015-01" db="EMBL/GenBank/DDBJ databases">
        <title>Genome sequence of Mycobacterium llatzerense and Mycobacterium immunogenum recovered from brain abscess.</title>
        <authorList>
            <person name="Greninger A.L."/>
            <person name="Langelier C."/>
            <person name="Cunningham G."/>
            <person name="Chiu C.Y."/>
            <person name="Miller S."/>
        </authorList>
    </citation>
    <scope>NUCLEOTIDE SEQUENCE [LARGE SCALE GENOMIC DNA]</scope>
    <source>
        <strain evidence="2 3">CLUC14</strain>
    </source>
</reference>
<dbReference type="PATRIC" id="fig|280871.6.peg.2406"/>
<dbReference type="Gene3D" id="1.20.1290.10">
    <property type="entry name" value="AhpD-like"/>
    <property type="match status" value="1"/>
</dbReference>
<dbReference type="PANTHER" id="PTHR34846:SF10">
    <property type="entry name" value="CYTOPLASMIC PROTEIN"/>
    <property type="match status" value="1"/>
</dbReference>
<dbReference type="InterPro" id="IPR004675">
    <property type="entry name" value="AhpD_core"/>
</dbReference>
<keyword evidence="3" id="KW-1185">Reference proteome</keyword>
<dbReference type="SUPFAM" id="SSF69118">
    <property type="entry name" value="AhpD-like"/>
    <property type="match status" value="1"/>
</dbReference>
<organism evidence="2 3">
    <name type="scientific">Mycolicibacterium llatzerense</name>
    <dbReference type="NCBI Taxonomy" id="280871"/>
    <lineage>
        <taxon>Bacteria</taxon>
        <taxon>Bacillati</taxon>
        <taxon>Actinomycetota</taxon>
        <taxon>Actinomycetes</taxon>
        <taxon>Mycobacteriales</taxon>
        <taxon>Mycobacteriaceae</taxon>
        <taxon>Mycolicibacterium</taxon>
    </lineage>
</organism>
<gene>
    <name evidence="2" type="ORF">TL10_11595</name>
</gene>
<protein>
    <submittedName>
        <fullName evidence="2">4-carboxymuconolactone decarboxylase</fullName>
    </submittedName>
</protein>
<evidence type="ECO:0000259" key="1">
    <source>
        <dbReference type="Pfam" id="PF02627"/>
    </source>
</evidence>
<comment type="caution">
    <text evidence="2">The sequence shown here is derived from an EMBL/GenBank/DDBJ whole genome shotgun (WGS) entry which is preliminary data.</text>
</comment>
<sequence length="160" mass="17652">MTETLNAPTTTIHAKRIDIYDVAPELYAGMMAFSNAASKEIDSTIGELIKIRASQLNHCAFCLDMHVHDARRFGETEQRLALVAAWEEAGDLFTDRERAALAITEAITDLSHGPVPDDVYAQAAAVFTERELAHVVGMATVINSWNRLNAATRKAVARRR</sequence>
<dbReference type="Proteomes" id="UP000032221">
    <property type="component" value="Unassembled WGS sequence"/>
</dbReference>
<dbReference type="PANTHER" id="PTHR34846">
    <property type="entry name" value="4-CARBOXYMUCONOLACTONE DECARBOXYLASE FAMILY PROTEIN (AFU_ORTHOLOGUE AFUA_6G11590)"/>
    <property type="match status" value="1"/>
</dbReference>
<dbReference type="Pfam" id="PF02627">
    <property type="entry name" value="CMD"/>
    <property type="match status" value="1"/>
</dbReference>
<evidence type="ECO:0000313" key="3">
    <source>
        <dbReference type="Proteomes" id="UP000032221"/>
    </source>
</evidence>
<dbReference type="InterPro" id="IPR003779">
    <property type="entry name" value="CMD-like"/>
</dbReference>
<dbReference type="RefSeq" id="WP_043985839.1">
    <property type="nucleotide sequence ID" value="NZ_JXST01000014.1"/>
</dbReference>
<dbReference type="AlphaFoldDB" id="A0A0D1L776"/>
<evidence type="ECO:0000313" key="2">
    <source>
        <dbReference type="EMBL" id="KIU16795.1"/>
    </source>
</evidence>
<dbReference type="OrthoDB" id="9801997at2"/>
<dbReference type="NCBIfam" id="TIGR00778">
    <property type="entry name" value="ahpD_dom"/>
    <property type="match status" value="1"/>
</dbReference>
<dbReference type="InterPro" id="IPR029032">
    <property type="entry name" value="AhpD-like"/>
</dbReference>
<name>A0A0D1L776_9MYCO</name>
<dbReference type="STRING" id="280871.TL10_11595"/>
<proteinExistence type="predicted"/>